<evidence type="ECO:0000313" key="3">
    <source>
        <dbReference type="Proteomes" id="UP001595075"/>
    </source>
</evidence>
<evidence type="ECO:0008006" key="4">
    <source>
        <dbReference type="Google" id="ProtNLM"/>
    </source>
</evidence>
<reference evidence="2 3" key="1">
    <citation type="journal article" date="2024" name="Commun. Biol.">
        <title>Comparative genomic analysis of thermophilic fungi reveals convergent evolutionary adaptations and gene losses.</title>
        <authorList>
            <person name="Steindorff A.S."/>
            <person name="Aguilar-Pontes M.V."/>
            <person name="Robinson A.J."/>
            <person name="Andreopoulos B."/>
            <person name="LaButti K."/>
            <person name="Kuo A."/>
            <person name="Mondo S."/>
            <person name="Riley R."/>
            <person name="Otillar R."/>
            <person name="Haridas S."/>
            <person name="Lipzen A."/>
            <person name="Grimwood J."/>
            <person name="Schmutz J."/>
            <person name="Clum A."/>
            <person name="Reid I.D."/>
            <person name="Moisan M.C."/>
            <person name="Butler G."/>
            <person name="Nguyen T.T.M."/>
            <person name="Dewar K."/>
            <person name="Conant G."/>
            <person name="Drula E."/>
            <person name="Henrissat B."/>
            <person name="Hansel C."/>
            <person name="Singer S."/>
            <person name="Hutchinson M.I."/>
            <person name="de Vries R.P."/>
            <person name="Natvig D.O."/>
            <person name="Powell A.J."/>
            <person name="Tsang A."/>
            <person name="Grigoriev I.V."/>
        </authorList>
    </citation>
    <scope>NUCLEOTIDE SEQUENCE [LARGE SCALE GENOMIC DNA]</scope>
    <source>
        <strain evidence="2 3">CBS 494.80</strain>
    </source>
</reference>
<dbReference type="EMBL" id="JAZHXI010000011">
    <property type="protein sequence ID" value="KAL2066559.1"/>
    <property type="molecule type" value="Genomic_DNA"/>
</dbReference>
<evidence type="ECO:0000313" key="2">
    <source>
        <dbReference type="EMBL" id="KAL2066559.1"/>
    </source>
</evidence>
<protein>
    <recommendedName>
        <fullName evidence="4">Ribosomal protein S12</fullName>
    </recommendedName>
</protein>
<organism evidence="2 3">
    <name type="scientific">Oculimacula yallundae</name>
    <dbReference type="NCBI Taxonomy" id="86028"/>
    <lineage>
        <taxon>Eukaryota</taxon>
        <taxon>Fungi</taxon>
        <taxon>Dikarya</taxon>
        <taxon>Ascomycota</taxon>
        <taxon>Pezizomycotina</taxon>
        <taxon>Leotiomycetes</taxon>
        <taxon>Helotiales</taxon>
        <taxon>Ploettnerulaceae</taxon>
        <taxon>Oculimacula</taxon>
    </lineage>
</organism>
<accession>A0ABR4CBI6</accession>
<proteinExistence type="predicted"/>
<evidence type="ECO:0000256" key="1">
    <source>
        <dbReference type="SAM" id="MobiDB-lite"/>
    </source>
</evidence>
<name>A0ABR4CBI6_9HELO</name>
<dbReference type="Proteomes" id="UP001595075">
    <property type="component" value="Unassembled WGS sequence"/>
</dbReference>
<feature type="compositionally biased region" description="Basic and acidic residues" evidence="1">
    <location>
        <begin position="14"/>
        <end position="31"/>
    </location>
</feature>
<sequence>MCSISRNIFPLHNRSLDRNEAKKGPTKDQQRKKAKAVFRTPSHPIPSLPYTSRVSMDIRRVPFPILHSPFQYQSSLSKRGPCIQSRRVLEALRKNKKQAECWVARQQVRKFVLSWFRSESGFKSCLSLILGDKIEAQDLPIRETHKVAWHRSNSITTPKKKQNKR</sequence>
<keyword evidence="3" id="KW-1185">Reference proteome</keyword>
<comment type="caution">
    <text evidence="2">The sequence shown here is derived from an EMBL/GenBank/DDBJ whole genome shotgun (WGS) entry which is preliminary data.</text>
</comment>
<feature type="region of interest" description="Disordered" evidence="1">
    <location>
        <begin position="1"/>
        <end position="38"/>
    </location>
</feature>
<gene>
    <name evidence="2" type="ORF">VTL71DRAFT_2630</name>
</gene>